<comment type="caution">
    <text evidence="1">The sequence shown here is derived from an EMBL/GenBank/DDBJ whole genome shotgun (WGS) entry which is preliminary data.</text>
</comment>
<geneLocation type="mitochondrion" evidence="1"/>
<organism evidence="1">
    <name type="scientific">Picea glauca</name>
    <name type="common">White spruce</name>
    <name type="synonym">Pinus glauca</name>
    <dbReference type="NCBI Taxonomy" id="3330"/>
    <lineage>
        <taxon>Eukaryota</taxon>
        <taxon>Viridiplantae</taxon>
        <taxon>Streptophyta</taxon>
        <taxon>Embryophyta</taxon>
        <taxon>Tracheophyta</taxon>
        <taxon>Spermatophyta</taxon>
        <taxon>Pinopsida</taxon>
        <taxon>Pinidae</taxon>
        <taxon>Conifers I</taxon>
        <taxon>Pinales</taxon>
        <taxon>Pinaceae</taxon>
        <taxon>Picea</taxon>
    </lineage>
</organism>
<sequence length="53" mass="6065">MDSLKRVLARVWLGLIGDKMEPNGCLFLVDHCSPRVKQCFSQNILFFEPSLVI</sequence>
<dbReference type="EMBL" id="LKAM01000007">
    <property type="protein sequence ID" value="KUM47334.1"/>
    <property type="molecule type" value="Genomic_DNA"/>
</dbReference>
<keyword evidence="1" id="KW-0496">Mitochondrion</keyword>
<dbReference type="AlphaFoldDB" id="A0A101LXV5"/>
<gene>
    <name evidence="1" type="ORF">ABT39_MTgene5519</name>
</gene>
<reference evidence="1" key="1">
    <citation type="journal article" date="2015" name="Genome Biol. Evol.">
        <title>Organellar Genomes of White Spruce (Picea glauca): Assembly and Annotation.</title>
        <authorList>
            <person name="Jackman S.D."/>
            <person name="Warren R.L."/>
            <person name="Gibb E.A."/>
            <person name="Vandervalk B.P."/>
            <person name="Mohamadi H."/>
            <person name="Chu J."/>
            <person name="Raymond A."/>
            <person name="Pleasance S."/>
            <person name="Coope R."/>
            <person name="Wildung M.R."/>
            <person name="Ritland C.E."/>
            <person name="Bousquet J."/>
            <person name="Jones S.J."/>
            <person name="Bohlmann J."/>
            <person name="Birol I."/>
        </authorList>
    </citation>
    <scope>NUCLEOTIDE SEQUENCE [LARGE SCALE GENOMIC DNA]</scope>
    <source>
        <tissue evidence="1">Flushing bud</tissue>
    </source>
</reference>
<proteinExistence type="predicted"/>
<name>A0A101LXV5_PICGL</name>
<accession>A0A101LXV5</accession>
<evidence type="ECO:0000313" key="1">
    <source>
        <dbReference type="EMBL" id="KUM47334.1"/>
    </source>
</evidence>
<protein>
    <submittedName>
        <fullName evidence="1">Uncharacterized protein</fullName>
    </submittedName>
</protein>